<gene>
    <name evidence="1" type="ORF">GCM10011613_33510</name>
</gene>
<accession>A0ABQ3BCH5</accession>
<name>A0ABQ3BCH5_9GAMM</name>
<comment type="caution">
    <text evidence="1">The sequence shown here is derived from an EMBL/GenBank/DDBJ whole genome shotgun (WGS) entry which is preliminary data.</text>
</comment>
<dbReference type="Proteomes" id="UP000619761">
    <property type="component" value="Unassembled WGS sequence"/>
</dbReference>
<proteinExistence type="predicted"/>
<evidence type="ECO:0000313" key="1">
    <source>
        <dbReference type="EMBL" id="GGY85830.1"/>
    </source>
</evidence>
<dbReference type="RefSeq" id="WP_189420742.1">
    <property type="nucleotide sequence ID" value="NZ_BMYZ01000004.1"/>
</dbReference>
<reference evidence="2" key="1">
    <citation type="journal article" date="2019" name="Int. J. Syst. Evol. Microbiol.">
        <title>The Global Catalogue of Microorganisms (GCM) 10K type strain sequencing project: providing services to taxonomists for standard genome sequencing and annotation.</title>
        <authorList>
            <consortium name="The Broad Institute Genomics Platform"/>
            <consortium name="The Broad Institute Genome Sequencing Center for Infectious Disease"/>
            <person name="Wu L."/>
            <person name="Ma J."/>
        </authorList>
    </citation>
    <scope>NUCLEOTIDE SEQUENCE [LARGE SCALE GENOMIC DNA]</scope>
    <source>
        <strain evidence="2">KCTC 32239</strain>
    </source>
</reference>
<evidence type="ECO:0000313" key="2">
    <source>
        <dbReference type="Proteomes" id="UP000619761"/>
    </source>
</evidence>
<protein>
    <submittedName>
        <fullName evidence="1">Uncharacterized protein</fullName>
    </submittedName>
</protein>
<dbReference type="EMBL" id="BMYZ01000004">
    <property type="protein sequence ID" value="GGY85830.1"/>
    <property type="molecule type" value="Genomic_DNA"/>
</dbReference>
<organism evidence="1 2">
    <name type="scientific">Cellvibrio zantedeschiae</name>
    <dbReference type="NCBI Taxonomy" id="1237077"/>
    <lineage>
        <taxon>Bacteria</taxon>
        <taxon>Pseudomonadati</taxon>
        <taxon>Pseudomonadota</taxon>
        <taxon>Gammaproteobacteria</taxon>
        <taxon>Cellvibrionales</taxon>
        <taxon>Cellvibrionaceae</taxon>
        <taxon>Cellvibrio</taxon>
    </lineage>
</organism>
<keyword evidence="2" id="KW-1185">Reference proteome</keyword>
<sequence>MDTLIFSQTAIFRLQQLGSQYYHSTGERHRLATEGGILELLQSSALISDRKVRAAYDAFVMELNKRQIDALAARGIKLRFPMHTSLVTSIRQAG</sequence>